<feature type="domain" description="K Homology" evidence="8">
    <location>
        <begin position="88"/>
        <end position="181"/>
    </location>
</feature>
<dbReference type="Gene3D" id="6.10.140.1790">
    <property type="match status" value="1"/>
</dbReference>
<reference evidence="9 10" key="1">
    <citation type="submission" date="2024-01" db="EMBL/GenBank/DDBJ databases">
        <title>Complete genome of Cladobotryum mycophilum ATHUM6906.</title>
        <authorList>
            <person name="Christinaki A.C."/>
            <person name="Myridakis A.I."/>
            <person name="Kouvelis V.N."/>
        </authorList>
    </citation>
    <scope>NUCLEOTIDE SEQUENCE [LARGE SCALE GENOMIC DNA]</scope>
    <source>
        <strain evidence="9 10">ATHUM6906</strain>
    </source>
</reference>
<keyword evidence="6" id="KW-0508">mRNA splicing</keyword>
<keyword evidence="4 5" id="KW-0694">RNA-binding</keyword>
<gene>
    <name evidence="9" type="ORF">PT974_12090</name>
</gene>
<dbReference type="EMBL" id="JAVFKD010000016">
    <property type="protein sequence ID" value="KAK5987954.1"/>
    <property type="molecule type" value="Genomic_DNA"/>
</dbReference>
<proteinExistence type="inferred from homology"/>
<keyword evidence="6" id="KW-0539">Nucleus</keyword>
<dbReference type="PROSITE" id="PS50084">
    <property type="entry name" value="KH_TYPE_1"/>
    <property type="match status" value="1"/>
</dbReference>
<comment type="subcellular location">
    <subcellularLocation>
        <location evidence="6">Nucleus</location>
    </subcellularLocation>
</comment>
<dbReference type="InterPro" id="IPR045071">
    <property type="entry name" value="BBP-like"/>
</dbReference>
<name>A0ABR0S715_9HYPO</name>
<evidence type="ECO:0000313" key="10">
    <source>
        <dbReference type="Proteomes" id="UP001338125"/>
    </source>
</evidence>
<dbReference type="SMART" id="SM00322">
    <property type="entry name" value="KH"/>
    <property type="match status" value="1"/>
</dbReference>
<dbReference type="PANTHER" id="PTHR11208:SF45">
    <property type="entry name" value="SPLICING FACTOR 1"/>
    <property type="match status" value="1"/>
</dbReference>
<keyword evidence="10" id="KW-1185">Reference proteome</keyword>
<feature type="compositionally biased region" description="Basic and acidic residues" evidence="7">
    <location>
        <begin position="44"/>
        <end position="54"/>
    </location>
</feature>
<sequence length="294" mass="33706">MTSEQLDAYMLVFRIEEITQRLRVNNVLPTQRNRSPSPAPEYDTSGRRINTREHRYRKSLQDERHRLVEAAFKVIPNYTPPHDYRRPDQFTEKVYIPVSDFPGVNFIGQLLGPRGSSLKAMNDRTGATIAIRGRGSVKEGKGRFLDSYTTDNLQEPLHCLITAGSQQKVDEAKELIQGVIETVVSTPEHANNRKRQQLRDLAIMNGTFRDDENDLQRNQVGRLIVCAGSQRQQAADHQHGQKTYDDHLEHEYKQLLSELEGSITDEAADQPSHSSLNRLPPWRLDRLDQGNRWA</sequence>
<dbReference type="InterPro" id="IPR032570">
    <property type="entry name" value="SF1-HH"/>
</dbReference>
<evidence type="ECO:0000256" key="2">
    <source>
        <dbReference type="ARBA" id="ARBA00022771"/>
    </source>
</evidence>
<keyword evidence="6" id="KW-0507">mRNA processing</keyword>
<dbReference type="SUPFAM" id="SSF54791">
    <property type="entry name" value="Eukaryotic type KH-domain (KH-domain type I)"/>
    <property type="match status" value="1"/>
</dbReference>
<evidence type="ECO:0000313" key="9">
    <source>
        <dbReference type="EMBL" id="KAK5987954.1"/>
    </source>
</evidence>
<evidence type="ECO:0000259" key="8">
    <source>
        <dbReference type="SMART" id="SM00322"/>
    </source>
</evidence>
<dbReference type="InterPro" id="IPR036612">
    <property type="entry name" value="KH_dom_type_1_sf"/>
</dbReference>
<keyword evidence="1 6" id="KW-0479">Metal-binding</keyword>
<feature type="region of interest" description="Disordered" evidence="7">
    <location>
        <begin position="27"/>
        <end position="54"/>
    </location>
</feature>
<evidence type="ECO:0000256" key="6">
    <source>
        <dbReference type="RuleBase" id="RU367126"/>
    </source>
</evidence>
<comment type="caution">
    <text evidence="9">The sequence shown here is derived from an EMBL/GenBank/DDBJ whole genome shotgun (WGS) entry which is preliminary data.</text>
</comment>
<evidence type="ECO:0000256" key="5">
    <source>
        <dbReference type="PROSITE-ProRule" id="PRU00117"/>
    </source>
</evidence>
<evidence type="ECO:0000256" key="1">
    <source>
        <dbReference type="ARBA" id="ARBA00022723"/>
    </source>
</evidence>
<comment type="similarity">
    <text evidence="6">Belongs to the BBP/SF1 family.</text>
</comment>
<dbReference type="InterPro" id="IPR004087">
    <property type="entry name" value="KH_dom"/>
</dbReference>
<dbReference type="CDD" id="cd02395">
    <property type="entry name" value="KH-I_BBP"/>
    <property type="match status" value="1"/>
</dbReference>
<dbReference type="Gene3D" id="3.30.1370.10">
    <property type="entry name" value="K Homology domain, type 1"/>
    <property type="match status" value="1"/>
</dbReference>
<dbReference type="Proteomes" id="UP001338125">
    <property type="component" value="Unassembled WGS sequence"/>
</dbReference>
<dbReference type="InterPro" id="IPR055256">
    <property type="entry name" value="KH_1_KHDC4/BBP-like"/>
</dbReference>
<evidence type="ECO:0000256" key="3">
    <source>
        <dbReference type="ARBA" id="ARBA00022833"/>
    </source>
</evidence>
<protein>
    <recommendedName>
        <fullName evidence="6">Branchpoint-bridging protein</fullName>
    </recommendedName>
</protein>
<feature type="compositionally biased region" description="Polar residues" evidence="7">
    <location>
        <begin position="27"/>
        <end position="36"/>
    </location>
</feature>
<dbReference type="InterPro" id="IPR047086">
    <property type="entry name" value="SF1-HH_sf"/>
</dbReference>
<accession>A0ABR0S715</accession>
<evidence type="ECO:0000256" key="4">
    <source>
        <dbReference type="ARBA" id="ARBA00022884"/>
    </source>
</evidence>
<keyword evidence="2 6" id="KW-0863">Zinc-finger</keyword>
<dbReference type="Pfam" id="PF16275">
    <property type="entry name" value="SF1-HH"/>
    <property type="match status" value="1"/>
</dbReference>
<organism evidence="9 10">
    <name type="scientific">Cladobotryum mycophilum</name>
    <dbReference type="NCBI Taxonomy" id="491253"/>
    <lineage>
        <taxon>Eukaryota</taxon>
        <taxon>Fungi</taxon>
        <taxon>Dikarya</taxon>
        <taxon>Ascomycota</taxon>
        <taxon>Pezizomycotina</taxon>
        <taxon>Sordariomycetes</taxon>
        <taxon>Hypocreomycetidae</taxon>
        <taxon>Hypocreales</taxon>
        <taxon>Hypocreaceae</taxon>
        <taxon>Cladobotryum</taxon>
    </lineage>
</organism>
<comment type="function">
    <text evidence="6">Necessary for the splicing of pre-mRNA. Has a role in the recognition of the branch site (5'-UACUAAC-3'), the pyrimidine tract and the 3'-splice site at the 3'-end of introns.</text>
</comment>
<keyword evidence="6" id="KW-0747">Spliceosome</keyword>
<dbReference type="Pfam" id="PF22675">
    <property type="entry name" value="KH-I_KHDC4-BBP"/>
    <property type="match status" value="1"/>
</dbReference>
<keyword evidence="3 6" id="KW-0862">Zinc</keyword>
<dbReference type="PANTHER" id="PTHR11208">
    <property type="entry name" value="RNA-BINDING PROTEIN RELATED"/>
    <property type="match status" value="1"/>
</dbReference>
<evidence type="ECO:0000256" key="7">
    <source>
        <dbReference type="SAM" id="MobiDB-lite"/>
    </source>
</evidence>